<evidence type="ECO:0000313" key="7">
    <source>
        <dbReference type="Proteomes" id="UP000703661"/>
    </source>
</evidence>
<accession>A0A9P6SRG4</accession>
<comment type="subcellular location">
    <subcellularLocation>
        <location evidence="1">Nucleus</location>
    </subcellularLocation>
</comment>
<proteinExistence type="predicted"/>
<dbReference type="PANTHER" id="PTHR46481:SF10">
    <property type="entry name" value="ZINC FINGER BED DOMAIN-CONTAINING PROTEIN 39"/>
    <property type="match status" value="1"/>
</dbReference>
<comment type="caution">
    <text evidence="6">The sequence shown here is derived from an EMBL/GenBank/DDBJ whole genome shotgun (WGS) entry which is preliminary data.</text>
</comment>
<keyword evidence="5" id="KW-0539">Nucleus</keyword>
<evidence type="ECO:0000256" key="5">
    <source>
        <dbReference type="ARBA" id="ARBA00023242"/>
    </source>
</evidence>
<dbReference type="Proteomes" id="UP000703661">
    <property type="component" value="Unassembled WGS sequence"/>
</dbReference>
<dbReference type="InterPro" id="IPR052035">
    <property type="entry name" value="ZnF_BED_domain_contain"/>
</dbReference>
<dbReference type="GO" id="GO:0005634">
    <property type="term" value="C:nucleus"/>
    <property type="evidence" value="ECO:0007669"/>
    <property type="project" value="UniProtKB-SubCell"/>
</dbReference>
<evidence type="ECO:0000256" key="1">
    <source>
        <dbReference type="ARBA" id="ARBA00004123"/>
    </source>
</evidence>
<dbReference type="EMBL" id="JAAAID010004329">
    <property type="protein sequence ID" value="KAF9993446.1"/>
    <property type="molecule type" value="Genomic_DNA"/>
</dbReference>
<dbReference type="AlphaFoldDB" id="A0A9P6SRG4"/>
<protein>
    <submittedName>
        <fullName evidence="6">Uncharacterized protein</fullName>
    </submittedName>
</protein>
<evidence type="ECO:0000256" key="2">
    <source>
        <dbReference type="ARBA" id="ARBA00022723"/>
    </source>
</evidence>
<evidence type="ECO:0000256" key="3">
    <source>
        <dbReference type="ARBA" id="ARBA00022771"/>
    </source>
</evidence>
<sequence length="249" mass="27628">MSRVSSHSGRSVASSISFRSSASMSYRRQPVFAVELEQFFKLHLGKLPPVAACDAAANTEQRLTHIKNYHSEMLDQLIEFRICQGEDPLACNVLFQQRSQSTKANPNAMSAEEMDKLALAIAKGIAVDQLPLSIGKSDLVKNLVHFFKPGCPIPSEKAIVEAVLRQYHSLAFDTKQVFRSDVAFGSFTSDTWSSKGNRKFIGLTYHYLQPDFTPRSVSIGFRPLEAPHTGEKLKDTIGKCIIQSIGAKY</sequence>
<reference evidence="6" key="1">
    <citation type="journal article" date="2020" name="Fungal Divers.">
        <title>Resolving the Mortierellaceae phylogeny through synthesis of multi-gene phylogenetics and phylogenomics.</title>
        <authorList>
            <person name="Vandepol N."/>
            <person name="Liber J."/>
            <person name="Desiro A."/>
            <person name="Na H."/>
            <person name="Kennedy M."/>
            <person name="Barry K."/>
            <person name="Grigoriev I.V."/>
            <person name="Miller A.N."/>
            <person name="O'Donnell K."/>
            <person name="Stajich J.E."/>
            <person name="Bonito G."/>
        </authorList>
    </citation>
    <scope>NUCLEOTIDE SEQUENCE</scope>
    <source>
        <strain evidence="6">NRRL 2769</strain>
    </source>
</reference>
<organism evidence="6 7">
    <name type="scientific">Entomortierella chlamydospora</name>
    <dbReference type="NCBI Taxonomy" id="101097"/>
    <lineage>
        <taxon>Eukaryota</taxon>
        <taxon>Fungi</taxon>
        <taxon>Fungi incertae sedis</taxon>
        <taxon>Mucoromycota</taxon>
        <taxon>Mortierellomycotina</taxon>
        <taxon>Mortierellomycetes</taxon>
        <taxon>Mortierellales</taxon>
        <taxon>Mortierellaceae</taxon>
        <taxon>Entomortierella</taxon>
    </lineage>
</organism>
<evidence type="ECO:0000256" key="4">
    <source>
        <dbReference type="ARBA" id="ARBA00022833"/>
    </source>
</evidence>
<keyword evidence="2" id="KW-0479">Metal-binding</keyword>
<gene>
    <name evidence="6" type="ORF">BGZ80_008141</name>
</gene>
<dbReference type="GO" id="GO:0008270">
    <property type="term" value="F:zinc ion binding"/>
    <property type="evidence" value="ECO:0007669"/>
    <property type="project" value="UniProtKB-KW"/>
</dbReference>
<dbReference type="PANTHER" id="PTHR46481">
    <property type="entry name" value="ZINC FINGER BED DOMAIN-CONTAINING PROTEIN 4"/>
    <property type="match status" value="1"/>
</dbReference>
<keyword evidence="3" id="KW-0863">Zinc-finger</keyword>
<name>A0A9P6SRG4_9FUNG</name>
<evidence type="ECO:0000313" key="6">
    <source>
        <dbReference type="EMBL" id="KAF9993446.1"/>
    </source>
</evidence>
<keyword evidence="4" id="KW-0862">Zinc</keyword>
<keyword evidence="7" id="KW-1185">Reference proteome</keyword>